<accession>A0ACD5GNY9</accession>
<reference evidence="1 2" key="1">
    <citation type="journal article" date="2016" name="Genome Announc.">
        <title>Draft Genome Sequence of the Thermotolerant Cyanobacterium Desertifilum sp. IPPAS B-1220.</title>
        <authorList>
            <person name="Mironov K.S."/>
            <person name="Sinetova M.A."/>
            <person name="Bolatkhan K."/>
            <person name="Zayadan B.K."/>
            <person name="Ustinova V.V."/>
            <person name="Kupriyanova E.V."/>
            <person name="Skrypnik A.N."/>
            <person name="Gogoleva N.E."/>
            <person name="Gogolev Y.V."/>
            <person name="Los D.A."/>
        </authorList>
    </citation>
    <scope>NUCLEOTIDE SEQUENCE [LARGE SCALE GENOMIC DNA]</scope>
    <source>
        <strain evidence="1 2">IPPAS B-1220</strain>
    </source>
</reference>
<name>A0ACD5GNY9_9CYAN</name>
<evidence type="ECO:0000313" key="1">
    <source>
        <dbReference type="EMBL" id="XPM62211.1"/>
    </source>
</evidence>
<sequence>MTLPRYAIITLDREGRVKTWNHAAQDIFGWTQAEVLAKPLPIVPPELTQQGEDLFNQALQGEVFKNLELPRQRQDGSVIDVTLSTAPLKNEQGEIVGVMGVLTDITTRKQAELALQQLLQRERLLRSMQERIRRSLNLDEILETTVQEVRHSLQAERVLIYQIQGETSGAVVVESASLGASQSQSYEVLLPRIYHLHSDYGSPVWTINDIYQAGLTPAQIACLEQLQVKAKLVAPLWIGDASASENSSGNRLWGLLMVHQCSTPRTWQMMEIDLLEQLAQRVAIAIQQSELYHNIQTLNLTLERQVQERTAQLQRALQFEAMLKRIADKVRDSLDENQIMQAAVAELALGLQVSGCNASLYDLQERTSTIYYEYAEGIPASLGRVAHLDKFRELYDQLLHGQYCQFCSIEPSPVRGRVAMLACPIFDDQGVLGDLWLVHQMDYAFSELEVRLVQQVVNQCAIALRQAHLYQASQAQVQELQKLDRLKDEFMSSVQHELRTPMTNMKVALQMLKIELSRAGLVDRGAAVAPSKVEHYLKILQDEWQRELRLINDLLEWQRLDRNHAPLNLEPLALELCLSQAVERFQERATHRNQTLHLEQTSHLPLVYTEPETLEGIISELLTNACKYTPPGERIAIAAVQKPQALEIRVTNFGVEIPENERSRIFERFYRIPDADPAQQGGTGLGLALVQKRVERLGGTIKVESHNQQTCFSVSLRL</sequence>
<organism evidence="1 2">
    <name type="scientific">Desertifilum tharense IPPAS B-1220</name>
    <dbReference type="NCBI Taxonomy" id="1781255"/>
    <lineage>
        <taxon>Bacteria</taxon>
        <taxon>Bacillati</taxon>
        <taxon>Cyanobacteriota</taxon>
        <taxon>Cyanophyceae</taxon>
        <taxon>Desertifilales</taxon>
        <taxon>Desertifilaceae</taxon>
        <taxon>Desertifilum</taxon>
    </lineage>
</organism>
<gene>
    <name evidence="1" type="ORF">BH720_020555</name>
</gene>
<dbReference type="EMBL" id="CP182909">
    <property type="protein sequence ID" value="XPM62211.1"/>
    <property type="molecule type" value="Genomic_DNA"/>
</dbReference>
<evidence type="ECO:0000313" key="2">
    <source>
        <dbReference type="Proteomes" id="UP000095472"/>
    </source>
</evidence>
<dbReference type="Proteomes" id="UP000095472">
    <property type="component" value="Chromosome"/>
</dbReference>
<proteinExistence type="predicted"/>
<keyword evidence="2" id="KW-1185">Reference proteome</keyword>
<protein>
    <submittedName>
        <fullName evidence="1">GAF domain-containing protein</fullName>
    </submittedName>
</protein>